<evidence type="ECO:0000313" key="2">
    <source>
        <dbReference type="EMBL" id="CAB3803423.1"/>
    </source>
</evidence>
<dbReference type="InterPro" id="IPR010496">
    <property type="entry name" value="AL/BT2_dom"/>
</dbReference>
<dbReference type="Proteomes" id="UP000494365">
    <property type="component" value="Unassembled WGS sequence"/>
</dbReference>
<name>A0A6S7BYU1_9BURK</name>
<reference evidence="2 3" key="1">
    <citation type="submission" date="2020-04" db="EMBL/GenBank/DDBJ databases">
        <authorList>
            <person name="De Canck E."/>
        </authorList>
    </citation>
    <scope>NUCLEOTIDE SEQUENCE [LARGE SCALE GENOMIC DNA]</scope>
    <source>
        <strain evidence="2 3">LMG 28614</strain>
    </source>
</reference>
<dbReference type="RefSeq" id="WP_175152806.1">
    <property type="nucleotide sequence ID" value="NZ_CADIKK010000035.1"/>
</dbReference>
<organism evidence="2 3">
    <name type="scientific">Paraburkholderia ultramafica</name>
    <dbReference type="NCBI Taxonomy" id="1544867"/>
    <lineage>
        <taxon>Bacteria</taxon>
        <taxon>Pseudomonadati</taxon>
        <taxon>Pseudomonadota</taxon>
        <taxon>Betaproteobacteria</taxon>
        <taxon>Burkholderiales</taxon>
        <taxon>Burkholderiaceae</taxon>
        <taxon>Paraburkholderia</taxon>
    </lineage>
</organism>
<dbReference type="AlphaFoldDB" id="A0A6S7BYU1"/>
<evidence type="ECO:0000313" key="3">
    <source>
        <dbReference type="Proteomes" id="UP000494365"/>
    </source>
</evidence>
<dbReference type="GO" id="GO:0016787">
    <property type="term" value="F:hydrolase activity"/>
    <property type="evidence" value="ECO:0007669"/>
    <property type="project" value="InterPro"/>
</dbReference>
<sequence>MTIAGVALLKSISIHRADCVRCQGATVNGKRLACALSVIAGNTKYGRYYDCALLKLAVQIVANPARLSGIATTRAAGQTSVEADPTAPSKPNVLNQTGNGTFPWCVKKDVVIADGFVEVKLKPLPGKEDQAGGVVWRWESGDSYYLARVNALENNVTLYYVKRGQRHELNAVDVEVRRNVWQTLRVEFDGARIRVVFNGKLYIETDDRHIGAPGAVGVWTKADSVTAFDDFTYDGKP</sequence>
<gene>
    <name evidence="2" type="ORF">LMG28614_05817</name>
</gene>
<proteinExistence type="predicted"/>
<feature type="domain" description="3-keto-alpha-glucoside-1,2-lyase/3-keto-2-hydroxy-glucal hydratase" evidence="1">
    <location>
        <begin position="129"/>
        <end position="218"/>
    </location>
</feature>
<accession>A0A6S7BYU1</accession>
<dbReference type="Pfam" id="PF06439">
    <property type="entry name" value="3keto-disac_hyd"/>
    <property type="match status" value="1"/>
</dbReference>
<protein>
    <recommendedName>
        <fullName evidence="1">3-keto-alpha-glucoside-1,2-lyase/3-keto-2-hydroxy-glucal hydratase domain-containing protein</fullName>
    </recommendedName>
</protein>
<evidence type="ECO:0000259" key="1">
    <source>
        <dbReference type="Pfam" id="PF06439"/>
    </source>
</evidence>
<dbReference type="EMBL" id="CADIKK010000035">
    <property type="protein sequence ID" value="CAB3803423.1"/>
    <property type="molecule type" value="Genomic_DNA"/>
</dbReference>
<keyword evidence="3" id="KW-1185">Reference proteome</keyword>
<dbReference type="Gene3D" id="2.60.120.560">
    <property type="entry name" value="Exo-inulinase, domain 1"/>
    <property type="match status" value="1"/>
</dbReference>